<keyword evidence="5 8" id="KW-1133">Transmembrane helix</keyword>
<dbReference type="SUPFAM" id="SSF81338">
    <property type="entry name" value="Aquaporin-like"/>
    <property type="match status" value="1"/>
</dbReference>
<dbReference type="Pfam" id="PF00230">
    <property type="entry name" value="MIP"/>
    <property type="match status" value="1"/>
</dbReference>
<keyword evidence="6 8" id="KW-0472">Membrane</keyword>
<evidence type="ECO:0000256" key="8">
    <source>
        <dbReference type="SAM" id="Phobius"/>
    </source>
</evidence>
<feature type="transmembrane region" description="Helical" evidence="8">
    <location>
        <begin position="6"/>
        <end position="25"/>
    </location>
</feature>
<dbReference type="GO" id="GO:0005886">
    <property type="term" value="C:plasma membrane"/>
    <property type="evidence" value="ECO:0007669"/>
    <property type="project" value="TreeGrafter"/>
</dbReference>
<evidence type="ECO:0000256" key="1">
    <source>
        <dbReference type="ARBA" id="ARBA00004141"/>
    </source>
</evidence>
<sequence>MDNLLGEFIGTAILITFGCGVVANVSLKGSKGENSGWIVITAAWGFGVIMGAFTSTALGAPQADLNPALTLAKTLNGIYTGTQALATMCVQILGAILGAVIVYIAYLPHWALTENEKTKLGVFATIPAVRNYGYNFACEFIGTFILIFLIFAIFNPNNGSFPSGLGTYIVGILIWAIGLSLGGPTGYAINPARDLGPCIAHALLSISGKGESDWRYAWIPIIAPMLASISAYSIAKILNII</sequence>
<dbReference type="AlphaFoldDB" id="A0A239TAS7"/>
<dbReference type="eggNOG" id="COG0580">
    <property type="taxonomic scope" value="Bacteria"/>
</dbReference>
<dbReference type="InterPro" id="IPR000425">
    <property type="entry name" value="MIP"/>
</dbReference>
<dbReference type="EMBL" id="LT906446">
    <property type="protein sequence ID" value="SNU94629.1"/>
    <property type="molecule type" value="Genomic_DNA"/>
</dbReference>
<accession>A0A239TAS7</accession>
<protein>
    <submittedName>
        <fullName evidence="9">Glyceroaquaporin</fullName>
    </submittedName>
</protein>
<dbReference type="GO" id="GO:0015254">
    <property type="term" value="F:glycerol channel activity"/>
    <property type="evidence" value="ECO:0007669"/>
    <property type="project" value="TreeGrafter"/>
</dbReference>
<dbReference type="RefSeq" id="WP_027890507.1">
    <property type="nucleotide sequence ID" value="NZ_LT906446.1"/>
</dbReference>
<name>A0A239TAS7_9FIRM</name>
<evidence type="ECO:0000313" key="9">
    <source>
        <dbReference type="EMBL" id="SNU94629.1"/>
    </source>
</evidence>
<feature type="transmembrane region" description="Helical" evidence="8">
    <location>
        <begin position="165"/>
        <end position="183"/>
    </location>
</feature>
<dbReference type="Gene3D" id="1.20.1080.10">
    <property type="entry name" value="Glycerol uptake facilitator protein"/>
    <property type="match status" value="1"/>
</dbReference>
<dbReference type="Proteomes" id="UP000215383">
    <property type="component" value="Chromosome 1"/>
</dbReference>
<feature type="transmembrane region" description="Helical" evidence="8">
    <location>
        <begin position="37"/>
        <end position="58"/>
    </location>
</feature>
<keyword evidence="10" id="KW-1185">Reference proteome</keyword>
<gene>
    <name evidence="9" type="primary">gla</name>
    <name evidence="9" type="ORF">SAMEA4364220_00244</name>
</gene>
<evidence type="ECO:0000313" key="10">
    <source>
        <dbReference type="Proteomes" id="UP000215383"/>
    </source>
</evidence>
<keyword evidence="3 7" id="KW-0813">Transport</keyword>
<evidence type="ECO:0000256" key="7">
    <source>
        <dbReference type="RuleBase" id="RU000477"/>
    </source>
</evidence>
<dbReference type="PANTHER" id="PTHR43829:SF9">
    <property type="entry name" value="AQUAPORIN-9"/>
    <property type="match status" value="1"/>
</dbReference>
<feature type="transmembrane region" description="Helical" evidence="8">
    <location>
        <begin position="78"/>
        <end position="111"/>
    </location>
</feature>
<reference evidence="9 10" key="1">
    <citation type="submission" date="2017-06" db="EMBL/GenBank/DDBJ databases">
        <authorList>
            <consortium name="Pathogen Informatics"/>
        </authorList>
    </citation>
    <scope>NUCLEOTIDE SEQUENCE [LARGE SCALE GENOMIC DNA]</scope>
    <source>
        <strain evidence="9 10">NCTC10570</strain>
    </source>
</reference>
<comment type="subcellular location">
    <subcellularLocation>
        <location evidence="1">Membrane</location>
        <topology evidence="1">Multi-pass membrane protein</topology>
    </subcellularLocation>
</comment>
<comment type="similarity">
    <text evidence="2 7">Belongs to the MIP/aquaporin (TC 1.A.8) family.</text>
</comment>
<dbReference type="GeneID" id="78506282"/>
<evidence type="ECO:0000256" key="4">
    <source>
        <dbReference type="ARBA" id="ARBA00022692"/>
    </source>
</evidence>
<dbReference type="InterPro" id="IPR050363">
    <property type="entry name" value="MIP/Aquaporin"/>
</dbReference>
<dbReference type="PANTHER" id="PTHR43829">
    <property type="entry name" value="AQUAPORIN OR AQUAGLYCEROPORIN RELATED"/>
    <property type="match status" value="1"/>
</dbReference>
<proteinExistence type="inferred from homology"/>
<evidence type="ECO:0000256" key="6">
    <source>
        <dbReference type="ARBA" id="ARBA00023136"/>
    </source>
</evidence>
<organism evidence="9 10">
    <name type="scientific">Megamonas hypermegale</name>
    <dbReference type="NCBI Taxonomy" id="158847"/>
    <lineage>
        <taxon>Bacteria</taxon>
        <taxon>Bacillati</taxon>
        <taxon>Bacillota</taxon>
        <taxon>Negativicutes</taxon>
        <taxon>Selenomonadales</taxon>
        <taxon>Selenomonadaceae</taxon>
        <taxon>Megamonas</taxon>
    </lineage>
</organism>
<evidence type="ECO:0000256" key="5">
    <source>
        <dbReference type="ARBA" id="ARBA00022989"/>
    </source>
</evidence>
<evidence type="ECO:0000256" key="2">
    <source>
        <dbReference type="ARBA" id="ARBA00006175"/>
    </source>
</evidence>
<dbReference type="PRINTS" id="PR00783">
    <property type="entry name" value="MINTRINSICP"/>
</dbReference>
<evidence type="ECO:0000256" key="3">
    <source>
        <dbReference type="ARBA" id="ARBA00022448"/>
    </source>
</evidence>
<dbReference type="InterPro" id="IPR023271">
    <property type="entry name" value="Aquaporin-like"/>
</dbReference>
<keyword evidence="4 7" id="KW-0812">Transmembrane</keyword>
<feature type="transmembrane region" description="Helical" evidence="8">
    <location>
        <begin position="132"/>
        <end position="153"/>
    </location>
</feature>